<evidence type="ECO:0000259" key="1">
    <source>
        <dbReference type="Pfam" id="PF01571"/>
    </source>
</evidence>
<sequence>MTSCQYALLTQEKSLIIADLTQYTVIEACGDEAEKYLQGQLTCDVAKLAVGHSTLTANCDPKGKMLSLFRLIRLSPTQFYLLIHKDLLALGLANLKKYAVFSKITFTELNAQIVGIAGEQAQDFVAQKCGQISDKTQPVLQNEMQVQLYLETAQPRYILINHQTETIDFNSDFAQWDLLDIQDGMPLLAAKTQNEFLPQALNLQLLETGISFQKGCYIGQEMVARAKYRGANKRAMFTLAGKTDSLPEIGSEVEMLLETNWRKTGTIISAVNFDGNLWLQVVLNKDIEPNTHFRLPSDESRLCLYPLPYTLEN</sequence>
<dbReference type="NCBIfam" id="TIGR03317">
    <property type="entry name" value="ygfZ_signature"/>
    <property type="match status" value="1"/>
</dbReference>
<keyword evidence="4" id="KW-1185">Reference proteome</keyword>
<dbReference type="NCBIfam" id="NF007110">
    <property type="entry name" value="PRK09559.1"/>
    <property type="match status" value="1"/>
</dbReference>
<dbReference type="GO" id="GO:0016226">
    <property type="term" value="P:iron-sulfur cluster assembly"/>
    <property type="evidence" value="ECO:0007669"/>
    <property type="project" value="TreeGrafter"/>
</dbReference>
<evidence type="ECO:0000313" key="3">
    <source>
        <dbReference type="EMBL" id="TCP95088.1"/>
    </source>
</evidence>
<dbReference type="PANTHER" id="PTHR22602">
    <property type="entry name" value="TRANSFERASE CAF17, MITOCHONDRIAL-RELATED"/>
    <property type="match status" value="1"/>
</dbReference>
<dbReference type="AlphaFoldDB" id="A0A4R2TD90"/>
<dbReference type="Gene3D" id="3.30.70.1630">
    <property type="match status" value="1"/>
</dbReference>
<accession>A0A4R2TD90</accession>
<dbReference type="InterPro" id="IPR029043">
    <property type="entry name" value="GcvT/YgfZ_C"/>
</dbReference>
<comment type="caution">
    <text evidence="3">The sequence shown here is derived from an EMBL/GenBank/DDBJ whole genome shotgun (WGS) entry which is preliminary data.</text>
</comment>
<organism evidence="3 4">
    <name type="scientific">Cricetibacter osteomyelitidis</name>
    <dbReference type="NCBI Taxonomy" id="1521931"/>
    <lineage>
        <taxon>Bacteria</taxon>
        <taxon>Pseudomonadati</taxon>
        <taxon>Pseudomonadota</taxon>
        <taxon>Gammaproteobacteria</taxon>
        <taxon>Pasteurellales</taxon>
        <taxon>Pasteurellaceae</taxon>
        <taxon>Cricetibacter</taxon>
    </lineage>
</organism>
<dbReference type="InterPro" id="IPR048451">
    <property type="entry name" value="YgfZ_barrel"/>
</dbReference>
<dbReference type="OrthoDB" id="9796287at2"/>
<dbReference type="InterPro" id="IPR006222">
    <property type="entry name" value="GCVT_N"/>
</dbReference>
<proteinExistence type="predicted"/>
<dbReference type="Pfam" id="PF01571">
    <property type="entry name" value="GCV_T"/>
    <property type="match status" value="1"/>
</dbReference>
<gene>
    <name evidence="3" type="ORF">EDC44_11138</name>
</gene>
<dbReference type="RefSeq" id="WP_131976650.1">
    <property type="nucleotide sequence ID" value="NZ_SLYB01000011.1"/>
</dbReference>
<feature type="domain" description="tRNA-modifying protein YgfZ-like beta-barrel" evidence="2">
    <location>
        <begin position="232"/>
        <end position="297"/>
    </location>
</feature>
<dbReference type="EMBL" id="SLYB01000011">
    <property type="protein sequence ID" value="TCP95088.1"/>
    <property type="molecule type" value="Genomic_DNA"/>
</dbReference>
<dbReference type="InterPro" id="IPR017703">
    <property type="entry name" value="YgfZ/GCV_T_CS"/>
</dbReference>
<feature type="domain" description="GCVT N-terminal" evidence="1">
    <location>
        <begin position="13"/>
        <end position="134"/>
    </location>
</feature>
<dbReference type="Gene3D" id="2.40.30.160">
    <property type="match status" value="1"/>
</dbReference>
<reference evidence="3 4" key="1">
    <citation type="submission" date="2019-03" db="EMBL/GenBank/DDBJ databases">
        <title>Genomic Encyclopedia of Type Strains, Phase IV (KMG-IV): sequencing the most valuable type-strain genomes for metagenomic binning, comparative biology and taxonomic classification.</title>
        <authorList>
            <person name="Goeker M."/>
        </authorList>
    </citation>
    <scope>NUCLEOTIDE SEQUENCE [LARGE SCALE GENOMIC DNA]</scope>
    <source>
        <strain evidence="3 4">DSM 28404</strain>
    </source>
</reference>
<evidence type="ECO:0000259" key="2">
    <source>
        <dbReference type="Pfam" id="PF21130"/>
    </source>
</evidence>
<dbReference type="PANTHER" id="PTHR22602:SF0">
    <property type="entry name" value="TRANSFERASE CAF17, MITOCHONDRIAL-RELATED"/>
    <property type="match status" value="1"/>
</dbReference>
<dbReference type="Proteomes" id="UP000295763">
    <property type="component" value="Unassembled WGS sequence"/>
</dbReference>
<dbReference type="InterPro" id="IPR045179">
    <property type="entry name" value="YgfZ/GcvT"/>
</dbReference>
<dbReference type="SUPFAM" id="SSF101790">
    <property type="entry name" value="Aminomethyltransferase beta-barrel domain"/>
    <property type="match status" value="1"/>
</dbReference>
<protein>
    <submittedName>
        <fullName evidence="3">Uncharacterized protein</fullName>
    </submittedName>
</protein>
<dbReference type="SUPFAM" id="SSF103025">
    <property type="entry name" value="Folate-binding domain"/>
    <property type="match status" value="1"/>
</dbReference>
<dbReference type="Gene3D" id="3.30.70.1400">
    <property type="entry name" value="Aminomethyltransferase beta-barrel domains"/>
    <property type="match status" value="1"/>
</dbReference>
<dbReference type="Pfam" id="PF21130">
    <property type="entry name" value="YgfZ_barrel"/>
    <property type="match status" value="1"/>
</dbReference>
<name>A0A4R2TD90_9PAST</name>
<evidence type="ECO:0000313" key="4">
    <source>
        <dbReference type="Proteomes" id="UP000295763"/>
    </source>
</evidence>
<dbReference type="PIRSF" id="PIRSF006487">
    <property type="entry name" value="GcvT"/>
    <property type="match status" value="1"/>
</dbReference>